<evidence type="ECO:0000256" key="5">
    <source>
        <dbReference type="ARBA" id="ARBA00023136"/>
    </source>
</evidence>
<dbReference type="InterPro" id="IPR036259">
    <property type="entry name" value="MFS_trans_sf"/>
</dbReference>
<dbReference type="Proteomes" id="UP000218731">
    <property type="component" value="Chromosome 1"/>
</dbReference>
<feature type="transmembrane region" description="Helical" evidence="7">
    <location>
        <begin position="295"/>
        <end position="315"/>
    </location>
</feature>
<feature type="transmembrane region" description="Helical" evidence="7">
    <location>
        <begin position="336"/>
        <end position="355"/>
    </location>
</feature>
<evidence type="ECO:0000313" key="9">
    <source>
        <dbReference type="EMBL" id="BAW22974.1"/>
    </source>
</evidence>
<evidence type="ECO:0000256" key="3">
    <source>
        <dbReference type="ARBA" id="ARBA00022692"/>
    </source>
</evidence>
<evidence type="ECO:0000256" key="1">
    <source>
        <dbReference type="ARBA" id="ARBA00004651"/>
    </source>
</evidence>
<comment type="similarity">
    <text evidence="6">Belongs to the major facilitator superfamily. Phthalate permease family.</text>
</comment>
<protein>
    <submittedName>
        <fullName evidence="9">Glucarate transporter</fullName>
    </submittedName>
</protein>
<dbReference type="InterPro" id="IPR020846">
    <property type="entry name" value="MFS_dom"/>
</dbReference>
<feature type="transmembrane region" description="Helical" evidence="7">
    <location>
        <begin position="25"/>
        <end position="45"/>
    </location>
</feature>
<dbReference type="PANTHER" id="PTHR11662:SF399">
    <property type="entry name" value="FI19708P1-RELATED"/>
    <property type="match status" value="1"/>
</dbReference>
<dbReference type="SUPFAM" id="SSF103473">
    <property type="entry name" value="MFS general substrate transporter"/>
    <property type="match status" value="1"/>
</dbReference>
<comment type="subcellular location">
    <subcellularLocation>
        <location evidence="1">Cell membrane</location>
        <topology evidence="1">Multi-pass membrane protein</topology>
    </subcellularLocation>
</comment>
<dbReference type="EMBL" id="AP015029">
    <property type="protein sequence ID" value="BAW22974.1"/>
    <property type="molecule type" value="Genomic_DNA"/>
</dbReference>
<evidence type="ECO:0000259" key="8">
    <source>
        <dbReference type="PROSITE" id="PS50850"/>
    </source>
</evidence>
<keyword evidence="2" id="KW-1003">Cell membrane</keyword>
<feature type="transmembrane region" description="Helical" evidence="7">
    <location>
        <begin position="263"/>
        <end position="283"/>
    </location>
</feature>
<gene>
    <name evidence="9" type="ORF">KF715C_ch24010</name>
</gene>
<evidence type="ECO:0000256" key="7">
    <source>
        <dbReference type="SAM" id="Phobius"/>
    </source>
</evidence>
<dbReference type="Gene3D" id="1.20.1250.20">
    <property type="entry name" value="MFS general substrate transporter like domains"/>
    <property type="match status" value="2"/>
</dbReference>
<proteinExistence type="inferred from homology"/>
<name>A0A1L7NBX9_PSEPU</name>
<keyword evidence="3 7" id="KW-0812">Transmembrane</keyword>
<dbReference type="NCBIfam" id="TIGR00893">
    <property type="entry name" value="2A0114"/>
    <property type="match status" value="1"/>
</dbReference>
<keyword evidence="4 7" id="KW-1133">Transmembrane helix</keyword>
<organism evidence="9 10">
    <name type="scientific">Pseudomonas putida</name>
    <name type="common">Arthrobacter siderocapsulatus</name>
    <dbReference type="NCBI Taxonomy" id="303"/>
    <lineage>
        <taxon>Bacteria</taxon>
        <taxon>Pseudomonadati</taxon>
        <taxon>Pseudomonadota</taxon>
        <taxon>Gammaproteobacteria</taxon>
        <taxon>Pseudomonadales</taxon>
        <taxon>Pseudomonadaceae</taxon>
        <taxon>Pseudomonas</taxon>
    </lineage>
</organism>
<accession>A0A1L7NBX9</accession>
<feature type="transmembrane region" description="Helical" evidence="7">
    <location>
        <begin position="65"/>
        <end position="85"/>
    </location>
</feature>
<evidence type="ECO:0000313" key="10">
    <source>
        <dbReference type="Proteomes" id="UP000218731"/>
    </source>
</evidence>
<dbReference type="InterPro" id="IPR011701">
    <property type="entry name" value="MFS"/>
</dbReference>
<feature type="transmembrane region" description="Helical" evidence="7">
    <location>
        <begin position="187"/>
        <end position="204"/>
    </location>
</feature>
<sequence>MNQAPISGHVAASTAATATPSRTRYWIILILFLVSTLNYGDRGILSITGSAIQGEFALSPVQMGWIFSAFAWAYVLGQLPGGWLLDRYGSKRTYAVSIFCWSLLTLVQAFNGGSNVSLVVTAFFALRFLVGLAEAPAAPGNSRMVASWFPASERGTASSIFNSGQYFAIVLFAPISGWLIHAYGWRSVYLMMGVLGFIMAWVWVRKVHSPLEHPRINQAELDYLREGGAVVDMDAHLGKQRKADGALKLPAILKGLLTSRMMVGIYIGHYCFSTITYFFTTWFPIYLVQERGMSILQAGFLASIPAICGFVGNLLGGLCSDGIMRKTGSLSLARKVPIIVGLLASTSMIICNYVSLPWMVIAIMAFAFFGKGFASLGWAVMADAAPRQAGGVTAGLFNTFGNIGGITTPIIIGFIVQATGSFNMALVFVAANALLAMFSYLVVVGPLRRLELTAAIPGKRENRDV</sequence>
<feature type="transmembrane region" description="Helical" evidence="7">
    <location>
        <begin position="92"/>
        <end position="110"/>
    </location>
</feature>
<feature type="domain" description="Major facilitator superfamily (MFS) profile" evidence="8">
    <location>
        <begin position="27"/>
        <end position="448"/>
    </location>
</feature>
<feature type="transmembrane region" description="Helical" evidence="7">
    <location>
        <begin position="394"/>
        <end position="416"/>
    </location>
</feature>
<dbReference type="RefSeq" id="WP_095114978.1">
    <property type="nucleotide sequence ID" value="NZ_AP015029.1"/>
</dbReference>
<evidence type="ECO:0000256" key="4">
    <source>
        <dbReference type="ARBA" id="ARBA00022989"/>
    </source>
</evidence>
<feature type="transmembrane region" description="Helical" evidence="7">
    <location>
        <begin position="361"/>
        <end position="382"/>
    </location>
</feature>
<evidence type="ECO:0000256" key="2">
    <source>
        <dbReference type="ARBA" id="ARBA00022475"/>
    </source>
</evidence>
<dbReference type="CDD" id="cd17319">
    <property type="entry name" value="MFS_ExuT_GudP_like"/>
    <property type="match status" value="1"/>
</dbReference>
<dbReference type="PIRSF" id="PIRSF002808">
    <property type="entry name" value="Hexose_phosphate_transp"/>
    <property type="match status" value="1"/>
</dbReference>
<evidence type="ECO:0000256" key="6">
    <source>
        <dbReference type="ARBA" id="ARBA00038514"/>
    </source>
</evidence>
<dbReference type="InterPro" id="IPR000849">
    <property type="entry name" value="Sugar_P_transporter"/>
</dbReference>
<dbReference type="GO" id="GO:0005886">
    <property type="term" value="C:plasma membrane"/>
    <property type="evidence" value="ECO:0007669"/>
    <property type="project" value="UniProtKB-SubCell"/>
</dbReference>
<dbReference type="InterPro" id="IPR050382">
    <property type="entry name" value="MFS_Na/Anion_cotransporter"/>
</dbReference>
<reference evidence="9 10" key="1">
    <citation type="submission" date="2015-11" db="EMBL/GenBank/DDBJ databases">
        <title>Complete genome sequencing of a biphenyl-degrading bacterium, Pseudomonas putida KF715 (=NBRC110667).</title>
        <authorList>
            <person name="Suenaga H."/>
            <person name="Fujihara N."/>
            <person name="Watanabe T."/>
            <person name="Hirose J."/>
            <person name="Kimura N."/>
            <person name="Yamazoe A."/>
            <person name="Hosoyama A."/>
            <person name="Shimodaira J."/>
            <person name="Furukawa K."/>
        </authorList>
    </citation>
    <scope>NUCLEOTIDE SEQUENCE [LARGE SCALE GENOMIC DNA]</scope>
    <source>
        <strain evidence="9 10">KF715</strain>
    </source>
</reference>
<dbReference type="PANTHER" id="PTHR11662">
    <property type="entry name" value="SOLUTE CARRIER FAMILY 17"/>
    <property type="match status" value="1"/>
</dbReference>
<dbReference type="AlphaFoldDB" id="A0A1L7NBX9"/>
<dbReference type="GO" id="GO:0022857">
    <property type="term" value="F:transmembrane transporter activity"/>
    <property type="evidence" value="ECO:0007669"/>
    <property type="project" value="InterPro"/>
</dbReference>
<keyword evidence="5 7" id="KW-0472">Membrane</keyword>
<dbReference type="PROSITE" id="PS50850">
    <property type="entry name" value="MFS"/>
    <property type="match status" value="1"/>
</dbReference>
<feature type="transmembrane region" description="Helical" evidence="7">
    <location>
        <begin position="422"/>
        <end position="443"/>
    </location>
</feature>
<dbReference type="Pfam" id="PF07690">
    <property type="entry name" value="MFS_1"/>
    <property type="match status" value="1"/>
</dbReference>